<dbReference type="PANTHER" id="PTHR14773">
    <property type="entry name" value="WD REPEAT-CONTAINING PROTEIN 76"/>
    <property type="match status" value="1"/>
</dbReference>
<keyword evidence="4 8" id="KW-0853">WD repeat</keyword>
<dbReference type="GO" id="GO:2000001">
    <property type="term" value="P:regulation of DNA damage checkpoint"/>
    <property type="evidence" value="ECO:0007669"/>
    <property type="project" value="TreeGrafter"/>
</dbReference>
<dbReference type="GO" id="GO:0006974">
    <property type="term" value="P:DNA damage response"/>
    <property type="evidence" value="ECO:0007669"/>
    <property type="project" value="UniProtKB-KW"/>
</dbReference>
<dbReference type="GO" id="GO:0005634">
    <property type="term" value="C:nucleus"/>
    <property type="evidence" value="ECO:0007669"/>
    <property type="project" value="TreeGrafter"/>
</dbReference>
<dbReference type="OrthoDB" id="9890280at2759"/>
<dbReference type="Gramene" id="RZC70962">
    <property type="protein sequence ID" value="RZC70962"/>
    <property type="gene ID" value="C5167_034123"/>
</dbReference>
<dbReference type="InterPro" id="IPR019775">
    <property type="entry name" value="WD40_repeat_CS"/>
</dbReference>
<dbReference type="InterPro" id="IPR015943">
    <property type="entry name" value="WD40/YVTN_repeat-like_dom_sf"/>
</dbReference>
<evidence type="ECO:0000256" key="9">
    <source>
        <dbReference type="SAM" id="MobiDB-lite"/>
    </source>
</evidence>
<reference evidence="10 11" key="1">
    <citation type="journal article" date="2018" name="Science">
        <title>The opium poppy genome and morphinan production.</title>
        <authorList>
            <person name="Guo L."/>
            <person name="Winzer T."/>
            <person name="Yang X."/>
            <person name="Li Y."/>
            <person name="Ning Z."/>
            <person name="He Z."/>
            <person name="Teodor R."/>
            <person name="Lu Y."/>
            <person name="Bowser T.A."/>
            <person name="Graham I.A."/>
            <person name="Ye K."/>
        </authorList>
    </citation>
    <scope>NUCLEOTIDE SEQUENCE [LARGE SCALE GENOMIC DNA]</scope>
    <source>
        <strain evidence="11">cv. HN1</strain>
        <tissue evidence="10">Leaves</tissue>
    </source>
</reference>
<evidence type="ECO:0000256" key="4">
    <source>
        <dbReference type="ARBA" id="ARBA00022574"/>
    </source>
</evidence>
<dbReference type="GO" id="GO:0003677">
    <property type="term" value="F:DNA binding"/>
    <property type="evidence" value="ECO:0007669"/>
    <property type="project" value="UniProtKB-KW"/>
</dbReference>
<accession>A0A4Y7KF22</accession>
<feature type="region of interest" description="Disordered" evidence="9">
    <location>
        <begin position="34"/>
        <end position="62"/>
    </location>
</feature>
<dbReference type="PROSITE" id="PS00678">
    <property type="entry name" value="WD_REPEATS_1"/>
    <property type="match status" value="1"/>
</dbReference>
<dbReference type="InterPro" id="IPR050853">
    <property type="entry name" value="WD_repeat_DNA-damage-binding"/>
</dbReference>
<evidence type="ECO:0000256" key="3">
    <source>
        <dbReference type="ARBA" id="ARBA00021234"/>
    </source>
</evidence>
<feature type="repeat" description="WD" evidence="8">
    <location>
        <begin position="316"/>
        <end position="349"/>
    </location>
</feature>
<protein>
    <recommendedName>
        <fullName evidence="3">WD repeat-containing protein 76</fullName>
    </recommendedName>
</protein>
<keyword evidence="11" id="KW-1185">Reference proteome</keyword>
<comment type="function">
    <text evidence="1">Specifically binds 5-hydroxymethylcytosine (5hmC), suggesting that it acts as a specific reader of 5hmC.</text>
</comment>
<name>A0A4Y7KF22_PAPSO</name>
<dbReference type="OMA" id="DPNTLYW"/>
<dbReference type="Gene3D" id="2.130.10.10">
    <property type="entry name" value="YVTN repeat-like/Quinoprotein amine dehydrogenase"/>
    <property type="match status" value="1"/>
</dbReference>
<dbReference type="SMART" id="SM00320">
    <property type="entry name" value="WD40"/>
    <property type="match status" value="5"/>
</dbReference>
<sequence length="487" mass="54389">MASQKTLTDYERRRLENIKRNQEMMSSFKIQSVANQFHSSTSKRQRTETKTYKTNRGKQPKSEAPIVMRRSLRARGIPPEKKIGLGEEENVTNPTESEYPSPKKLGPVTMLDAYNGTGSLDNQMKHQKHLIDTIKSLSETNLMSCSIHDDDASVIGSSLDLESLILKPENVARVLPKNILNLCIFPCKNRSIVVAGNKAGSLAIWDMDADLKEDKEEQIGNDDGIYLYDPHTAPISGIVIQPFSLSKVYTSSYDGCIRLMDVEKEAFDMLYSSDDAIFCLSPHPHEAKSVYFGEAQGMINVWDERAGKSSSSCILHDQQINTIDFHPENTNCMATSSSDGTACIWDLRNINANRPESLKMVDHKKAVHSAYFSPSGNCLATTSANDKVGLIRGTNFMDISMVQHNNQVGRWIPSFRAIWGWDDSYLFIGNMKRGVDVISTGYRKMVTLESPYMSAIPCRFSAHPYKVGMLAGATAGGQIYTWVSQQH</sequence>
<dbReference type="Pfam" id="PF00400">
    <property type="entry name" value="WD40"/>
    <property type="match status" value="2"/>
</dbReference>
<evidence type="ECO:0000256" key="1">
    <source>
        <dbReference type="ARBA" id="ARBA00002530"/>
    </source>
</evidence>
<evidence type="ECO:0000256" key="8">
    <source>
        <dbReference type="PROSITE-ProRule" id="PRU00221"/>
    </source>
</evidence>
<evidence type="ECO:0000256" key="5">
    <source>
        <dbReference type="ARBA" id="ARBA00022737"/>
    </source>
</evidence>
<dbReference type="FunFam" id="2.130.10.10:FF:000180">
    <property type="entry name" value="WD repeat-containing protein 76"/>
    <property type="match status" value="1"/>
</dbReference>
<organism evidence="10 11">
    <name type="scientific">Papaver somniferum</name>
    <name type="common">Opium poppy</name>
    <dbReference type="NCBI Taxonomy" id="3469"/>
    <lineage>
        <taxon>Eukaryota</taxon>
        <taxon>Viridiplantae</taxon>
        <taxon>Streptophyta</taxon>
        <taxon>Embryophyta</taxon>
        <taxon>Tracheophyta</taxon>
        <taxon>Spermatophyta</taxon>
        <taxon>Magnoliopsida</taxon>
        <taxon>Ranunculales</taxon>
        <taxon>Papaveraceae</taxon>
        <taxon>Papaveroideae</taxon>
        <taxon>Papaver</taxon>
    </lineage>
</organism>
<evidence type="ECO:0000256" key="2">
    <source>
        <dbReference type="ARBA" id="ARBA00005434"/>
    </source>
</evidence>
<evidence type="ECO:0000313" key="11">
    <source>
        <dbReference type="Proteomes" id="UP000316621"/>
    </source>
</evidence>
<keyword evidence="6" id="KW-0227">DNA damage</keyword>
<dbReference type="PANTHER" id="PTHR14773:SF0">
    <property type="entry name" value="WD REPEAT-CONTAINING PROTEIN 76"/>
    <property type="match status" value="1"/>
</dbReference>
<dbReference type="InterPro" id="IPR036322">
    <property type="entry name" value="WD40_repeat_dom_sf"/>
</dbReference>
<dbReference type="InterPro" id="IPR001680">
    <property type="entry name" value="WD40_rpt"/>
</dbReference>
<dbReference type="EMBL" id="CM010721">
    <property type="protein sequence ID" value="RZC70962.1"/>
    <property type="molecule type" value="Genomic_DNA"/>
</dbReference>
<dbReference type="STRING" id="3469.A0A4Y7KF22"/>
<evidence type="ECO:0000313" key="10">
    <source>
        <dbReference type="EMBL" id="RZC70962.1"/>
    </source>
</evidence>
<dbReference type="Proteomes" id="UP000316621">
    <property type="component" value="Chromosome 7"/>
</dbReference>
<dbReference type="SUPFAM" id="SSF50978">
    <property type="entry name" value="WD40 repeat-like"/>
    <property type="match status" value="1"/>
</dbReference>
<keyword evidence="5" id="KW-0677">Repeat</keyword>
<evidence type="ECO:0000256" key="7">
    <source>
        <dbReference type="ARBA" id="ARBA00023125"/>
    </source>
</evidence>
<evidence type="ECO:0000256" key="6">
    <source>
        <dbReference type="ARBA" id="ARBA00022763"/>
    </source>
</evidence>
<keyword evidence="7" id="KW-0238">DNA-binding</keyword>
<dbReference type="AlphaFoldDB" id="A0A4Y7KF22"/>
<dbReference type="PROSITE" id="PS50294">
    <property type="entry name" value="WD_REPEATS_REGION"/>
    <property type="match status" value="1"/>
</dbReference>
<proteinExistence type="inferred from homology"/>
<comment type="similarity">
    <text evidence="2">Belongs to the WD repeat DDB2/WDR76 family.</text>
</comment>
<dbReference type="PROSITE" id="PS50082">
    <property type="entry name" value="WD_REPEATS_2"/>
    <property type="match status" value="1"/>
</dbReference>
<gene>
    <name evidence="10" type="ORF">C5167_034123</name>
</gene>